<dbReference type="Gene3D" id="1.10.10.10">
    <property type="entry name" value="Winged helix-like DNA-binding domain superfamily/Winged helix DNA-binding domain"/>
    <property type="match status" value="1"/>
</dbReference>
<dbReference type="GO" id="GO:0003677">
    <property type="term" value="F:DNA binding"/>
    <property type="evidence" value="ECO:0007669"/>
    <property type="project" value="UniProtKB-KW"/>
</dbReference>
<evidence type="ECO:0000256" key="1">
    <source>
        <dbReference type="ARBA" id="ARBA00023015"/>
    </source>
</evidence>
<dbReference type="GO" id="GO:0003700">
    <property type="term" value="F:DNA-binding transcription factor activity"/>
    <property type="evidence" value="ECO:0007669"/>
    <property type="project" value="InterPro"/>
</dbReference>
<organism evidence="5 6">
    <name type="scientific">Desulfosporosinus orientis (strain ATCC 19365 / DSM 765 / NCIMB 8382 / VKM B-1628 / Singapore I)</name>
    <name type="common">Desulfotomaculum orientis</name>
    <dbReference type="NCBI Taxonomy" id="768706"/>
    <lineage>
        <taxon>Bacteria</taxon>
        <taxon>Bacillati</taxon>
        <taxon>Bacillota</taxon>
        <taxon>Clostridia</taxon>
        <taxon>Eubacteriales</taxon>
        <taxon>Desulfitobacteriaceae</taxon>
        <taxon>Desulfosporosinus</taxon>
    </lineage>
</organism>
<dbReference type="eggNOG" id="COG1846">
    <property type="taxonomic scope" value="Bacteria"/>
</dbReference>
<proteinExistence type="predicted"/>
<sequence>MTNKEFNDSLKLYTALHRLGRQLHRCAHRVGRGDHYREQSRLLLLISENDGVIQRDLAEEMDVRPSSMTEMLAKIEQLGLIERRQDEKDQRVMHIYLTEQGKNAAMESQGATKAMTDVLFGGMSEEELSQMLTLSEKLSAHLNAVDTTGTGQGFAGRGHHRGFGKGHGYCAKHHGHDDDHNSHHRDYYGHGNDHHCGRRGF</sequence>
<reference evidence="6" key="1">
    <citation type="submission" date="2011-11" db="EMBL/GenBank/DDBJ databases">
        <title>Complete sequence of Desulfosporosinus orientis DSM 765.</title>
        <authorList>
            <person name="Lucas S."/>
            <person name="Han J."/>
            <person name="Lapidus A."/>
            <person name="Cheng J.-F."/>
            <person name="Goodwin L."/>
            <person name="Pitluck S."/>
            <person name="Peters L."/>
            <person name="Ovchinnikova G."/>
            <person name="Teshima H."/>
            <person name="Detter J.C."/>
            <person name="Han C."/>
            <person name="Tapia R."/>
            <person name="Land M."/>
            <person name="Hauser L."/>
            <person name="Kyrpides N."/>
            <person name="Ivanova N."/>
            <person name="Pagani I."/>
            <person name="Pester M."/>
            <person name="Spring S."/>
            <person name="Ollivier B."/>
            <person name="Rattei T."/>
            <person name="Klenk H.-P."/>
            <person name="Wagner M."/>
            <person name="Loy A."/>
            <person name="Woyke T."/>
        </authorList>
    </citation>
    <scope>NUCLEOTIDE SEQUENCE [LARGE SCALE GENOMIC DNA]</scope>
    <source>
        <strain evidence="6">ATCC 19365 / DSM 765 / NCIMB 8382 / VKM B-1628</strain>
    </source>
</reference>
<accession>G7WD96</accession>
<dbReference type="KEGG" id="dor:Desor_1966"/>
<dbReference type="InterPro" id="IPR000835">
    <property type="entry name" value="HTH_MarR-typ"/>
</dbReference>
<evidence type="ECO:0000256" key="2">
    <source>
        <dbReference type="ARBA" id="ARBA00023125"/>
    </source>
</evidence>
<dbReference type="PRINTS" id="PR00598">
    <property type="entry name" value="HTHMARR"/>
</dbReference>
<protein>
    <submittedName>
        <fullName evidence="5">Transcriptional regulator</fullName>
    </submittedName>
</protein>
<name>G7WD96_DESOD</name>
<gene>
    <name evidence="5" type="ordered locus">Desor_1966</name>
</gene>
<dbReference type="RefSeq" id="WP_014184396.1">
    <property type="nucleotide sequence ID" value="NC_016584.1"/>
</dbReference>
<dbReference type="SMART" id="SM00347">
    <property type="entry name" value="HTH_MARR"/>
    <property type="match status" value="1"/>
</dbReference>
<reference evidence="5 6" key="2">
    <citation type="journal article" date="2012" name="J. Bacteriol.">
        <title>Complete genome sequences of Desulfosporosinus orientis DSM765T, Desulfosporosinus youngiae DSM17734T, Desulfosporosinus meridiei DSM13257T, and Desulfosporosinus acidiphilus DSM22704T.</title>
        <authorList>
            <person name="Pester M."/>
            <person name="Brambilla E."/>
            <person name="Alazard D."/>
            <person name="Rattei T."/>
            <person name="Weinmaier T."/>
            <person name="Han J."/>
            <person name="Lucas S."/>
            <person name="Lapidus A."/>
            <person name="Cheng J.F."/>
            <person name="Goodwin L."/>
            <person name="Pitluck S."/>
            <person name="Peters L."/>
            <person name="Ovchinnikova G."/>
            <person name="Teshima H."/>
            <person name="Detter J.C."/>
            <person name="Han C.S."/>
            <person name="Tapia R."/>
            <person name="Land M.L."/>
            <person name="Hauser L."/>
            <person name="Kyrpides N.C."/>
            <person name="Ivanova N.N."/>
            <person name="Pagani I."/>
            <person name="Huntmann M."/>
            <person name="Wei C.L."/>
            <person name="Davenport K.W."/>
            <person name="Daligault H."/>
            <person name="Chain P.S."/>
            <person name="Chen A."/>
            <person name="Mavromatis K."/>
            <person name="Markowitz V."/>
            <person name="Szeto E."/>
            <person name="Mikhailova N."/>
            <person name="Pati A."/>
            <person name="Wagner M."/>
            <person name="Woyke T."/>
            <person name="Ollivier B."/>
            <person name="Klenk H.P."/>
            <person name="Spring S."/>
            <person name="Loy A."/>
        </authorList>
    </citation>
    <scope>NUCLEOTIDE SEQUENCE [LARGE SCALE GENOMIC DNA]</scope>
    <source>
        <strain evidence="6">ATCC 19365 / DSM 765 / NCIMB 8382 / VKM B-1628</strain>
    </source>
</reference>
<feature type="domain" description="HTH marR-type" evidence="4">
    <location>
        <begin position="9"/>
        <end position="140"/>
    </location>
</feature>
<dbReference type="AlphaFoldDB" id="G7WD96"/>
<keyword evidence="1" id="KW-0805">Transcription regulation</keyword>
<keyword evidence="3" id="KW-0804">Transcription</keyword>
<dbReference type="Proteomes" id="UP000006346">
    <property type="component" value="Chromosome"/>
</dbReference>
<dbReference type="PANTHER" id="PTHR42756">
    <property type="entry name" value="TRANSCRIPTIONAL REGULATOR, MARR"/>
    <property type="match status" value="1"/>
</dbReference>
<evidence type="ECO:0000259" key="4">
    <source>
        <dbReference type="PROSITE" id="PS50995"/>
    </source>
</evidence>
<dbReference type="SUPFAM" id="SSF46785">
    <property type="entry name" value="Winged helix' DNA-binding domain"/>
    <property type="match status" value="1"/>
</dbReference>
<evidence type="ECO:0000313" key="6">
    <source>
        <dbReference type="Proteomes" id="UP000006346"/>
    </source>
</evidence>
<dbReference type="Pfam" id="PF01047">
    <property type="entry name" value="MarR"/>
    <property type="match status" value="1"/>
</dbReference>
<dbReference type="STRING" id="768706.Desor_1966"/>
<evidence type="ECO:0000256" key="3">
    <source>
        <dbReference type="ARBA" id="ARBA00023163"/>
    </source>
</evidence>
<dbReference type="PROSITE" id="PS50995">
    <property type="entry name" value="HTH_MARR_2"/>
    <property type="match status" value="1"/>
</dbReference>
<keyword evidence="2" id="KW-0238">DNA-binding</keyword>
<dbReference type="OrthoDB" id="795750at2"/>
<dbReference type="HOGENOM" id="CLU_083287_14_2_9"/>
<dbReference type="InterPro" id="IPR036388">
    <property type="entry name" value="WH-like_DNA-bd_sf"/>
</dbReference>
<dbReference type="PANTHER" id="PTHR42756:SF1">
    <property type="entry name" value="TRANSCRIPTIONAL REPRESSOR OF EMRAB OPERON"/>
    <property type="match status" value="1"/>
</dbReference>
<keyword evidence="6" id="KW-1185">Reference proteome</keyword>
<dbReference type="PATRIC" id="fig|768706.3.peg.1977"/>
<dbReference type="EMBL" id="CP003108">
    <property type="protein sequence ID" value="AET67581.1"/>
    <property type="molecule type" value="Genomic_DNA"/>
</dbReference>
<evidence type="ECO:0000313" key="5">
    <source>
        <dbReference type="EMBL" id="AET67581.1"/>
    </source>
</evidence>
<dbReference type="InterPro" id="IPR036390">
    <property type="entry name" value="WH_DNA-bd_sf"/>
</dbReference>